<keyword evidence="4" id="KW-0297">G-protein coupled receptor</keyword>
<feature type="transmembrane region" description="Helical" evidence="8">
    <location>
        <begin position="114"/>
        <end position="137"/>
    </location>
</feature>
<keyword evidence="6" id="KW-0675">Receptor</keyword>
<keyword evidence="10" id="KW-1185">Reference proteome</keyword>
<dbReference type="GeneID" id="136079785"/>
<dbReference type="InterPro" id="IPR000276">
    <property type="entry name" value="GPCR_Rhodpsn"/>
</dbReference>
<name>A0ABM4BSV3_HYDVU</name>
<keyword evidence="5 8" id="KW-0472">Membrane</keyword>
<dbReference type="SUPFAM" id="SSF81321">
    <property type="entry name" value="Family A G protein-coupled receptor-like"/>
    <property type="match status" value="1"/>
</dbReference>
<keyword evidence="7" id="KW-0807">Transducer</keyword>
<evidence type="ECO:0000256" key="6">
    <source>
        <dbReference type="ARBA" id="ARBA00023170"/>
    </source>
</evidence>
<evidence type="ECO:0000256" key="3">
    <source>
        <dbReference type="ARBA" id="ARBA00022989"/>
    </source>
</evidence>
<feature type="transmembrane region" description="Helical" evidence="8">
    <location>
        <begin position="276"/>
        <end position="295"/>
    </location>
</feature>
<evidence type="ECO:0000256" key="2">
    <source>
        <dbReference type="ARBA" id="ARBA00022692"/>
    </source>
</evidence>
<feature type="transmembrane region" description="Helical" evidence="8">
    <location>
        <begin position="32"/>
        <end position="60"/>
    </location>
</feature>
<dbReference type="CDD" id="cd00637">
    <property type="entry name" value="7tm_classA_rhodopsin-like"/>
    <property type="match status" value="1"/>
</dbReference>
<feature type="transmembrane region" description="Helical" evidence="8">
    <location>
        <begin position="72"/>
        <end position="94"/>
    </location>
</feature>
<dbReference type="Proteomes" id="UP001652625">
    <property type="component" value="Chromosome 04"/>
</dbReference>
<dbReference type="PROSITE" id="PS50262">
    <property type="entry name" value="G_PROTEIN_RECEP_F1_2"/>
    <property type="match status" value="1"/>
</dbReference>
<keyword evidence="3 8" id="KW-1133">Transmembrane helix</keyword>
<evidence type="ECO:0000256" key="7">
    <source>
        <dbReference type="ARBA" id="ARBA00023224"/>
    </source>
</evidence>
<feature type="transmembrane region" description="Helical" evidence="8">
    <location>
        <begin position="183"/>
        <end position="212"/>
    </location>
</feature>
<dbReference type="RefSeq" id="XP_065652234.1">
    <property type="nucleotide sequence ID" value="XM_065796162.1"/>
</dbReference>
<comment type="subcellular location">
    <subcellularLocation>
        <location evidence="1">Membrane</location>
        <topology evidence="1">Multi-pass membrane protein</topology>
    </subcellularLocation>
</comment>
<evidence type="ECO:0000256" key="1">
    <source>
        <dbReference type="ARBA" id="ARBA00004141"/>
    </source>
</evidence>
<feature type="domain" description="G-protein coupled receptors family 1 profile" evidence="9">
    <location>
        <begin position="49"/>
        <end position="294"/>
    </location>
</feature>
<evidence type="ECO:0000256" key="5">
    <source>
        <dbReference type="ARBA" id="ARBA00023136"/>
    </source>
</evidence>
<evidence type="ECO:0000313" key="11">
    <source>
        <dbReference type="RefSeq" id="XP_065652234.1"/>
    </source>
</evidence>
<protein>
    <submittedName>
        <fullName evidence="11">Uncharacterized protein LOC136079785</fullName>
    </submittedName>
</protein>
<evidence type="ECO:0000256" key="4">
    <source>
        <dbReference type="ARBA" id="ARBA00023040"/>
    </source>
</evidence>
<dbReference type="Gene3D" id="1.20.1070.10">
    <property type="entry name" value="Rhodopsin 7-helix transmembrane proteins"/>
    <property type="match status" value="1"/>
</dbReference>
<dbReference type="InterPro" id="IPR017452">
    <property type="entry name" value="GPCR_Rhodpsn_7TM"/>
</dbReference>
<sequence>MISTLNHRETNSIQDNEVCRHLFYTVATGNNVTIFTVLCAINILFILISNVAVAFGLIYSKGKKSYTRNEKLVFLLSCSDVLVALIHEPLQIILVKNLKTLGCALISARGFWHVFLLLFSGSIVLLISIEQYIAVFYNNRIWGFYVKEIYLVSGIVFYFIASMMFSLWYAIDIVRSTNVYRMSIFFFSVATYTTFILTAVIIVNTTLLRSTLKRLGECNIRVHKKNQIERRLTVTIMFISITLVVTYAPSVITNFYTAIIASKDNKSDLQNVIKPFMWTLFVCELNSAFNALIYIGRNKKIKKMYALLFNQIVKCKKEN</sequence>
<gene>
    <name evidence="11" type="primary">LOC136079785</name>
</gene>
<feature type="transmembrane region" description="Helical" evidence="8">
    <location>
        <begin position="149"/>
        <end position="171"/>
    </location>
</feature>
<accession>A0ABM4BSV3</accession>
<evidence type="ECO:0000259" key="9">
    <source>
        <dbReference type="PROSITE" id="PS50262"/>
    </source>
</evidence>
<reference evidence="11" key="1">
    <citation type="submission" date="2025-08" db="UniProtKB">
        <authorList>
            <consortium name="RefSeq"/>
        </authorList>
    </citation>
    <scope>IDENTIFICATION</scope>
</reference>
<evidence type="ECO:0000313" key="10">
    <source>
        <dbReference type="Proteomes" id="UP001652625"/>
    </source>
</evidence>
<dbReference type="InterPro" id="IPR050125">
    <property type="entry name" value="GPCR_opsins"/>
</dbReference>
<evidence type="ECO:0000256" key="8">
    <source>
        <dbReference type="SAM" id="Phobius"/>
    </source>
</evidence>
<keyword evidence="2 8" id="KW-0812">Transmembrane</keyword>
<feature type="transmembrane region" description="Helical" evidence="8">
    <location>
        <begin position="232"/>
        <end position="256"/>
    </location>
</feature>
<proteinExistence type="predicted"/>
<organism evidence="10 11">
    <name type="scientific">Hydra vulgaris</name>
    <name type="common">Hydra</name>
    <name type="synonym">Hydra attenuata</name>
    <dbReference type="NCBI Taxonomy" id="6087"/>
    <lineage>
        <taxon>Eukaryota</taxon>
        <taxon>Metazoa</taxon>
        <taxon>Cnidaria</taxon>
        <taxon>Hydrozoa</taxon>
        <taxon>Hydroidolina</taxon>
        <taxon>Anthoathecata</taxon>
        <taxon>Aplanulata</taxon>
        <taxon>Hydridae</taxon>
        <taxon>Hydra</taxon>
    </lineage>
</organism>
<dbReference type="PRINTS" id="PR00237">
    <property type="entry name" value="GPCRRHODOPSN"/>
</dbReference>
<dbReference type="PANTHER" id="PTHR24240">
    <property type="entry name" value="OPSIN"/>
    <property type="match status" value="1"/>
</dbReference>